<dbReference type="AlphaFoldDB" id="A0A1N7MJZ6"/>
<keyword evidence="2" id="KW-1185">Reference proteome</keyword>
<proteinExistence type="predicted"/>
<gene>
    <name evidence="1" type="ORF">SAMN05421774_102749</name>
</gene>
<evidence type="ECO:0000313" key="1">
    <source>
        <dbReference type="EMBL" id="SIS86407.1"/>
    </source>
</evidence>
<dbReference type="PROSITE" id="PS51318">
    <property type="entry name" value="TAT"/>
    <property type="match status" value="1"/>
</dbReference>
<accession>A0A1N7MJZ6</accession>
<dbReference type="InterPro" id="IPR006311">
    <property type="entry name" value="TAT_signal"/>
</dbReference>
<name>A0A1N7MJZ6_9RHOB</name>
<protein>
    <submittedName>
        <fullName evidence="1">Phospholipid transport system substrate-binding protein</fullName>
    </submittedName>
</protein>
<dbReference type="Proteomes" id="UP000186141">
    <property type="component" value="Unassembled WGS sequence"/>
</dbReference>
<dbReference type="InterPro" id="IPR042245">
    <property type="entry name" value="Tgt2/MlaC_sf"/>
</dbReference>
<reference evidence="1 2" key="1">
    <citation type="submission" date="2017-01" db="EMBL/GenBank/DDBJ databases">
        <authorList>
            <person name="Mah S.A."/>
            <person name="Swanson W.J."/>
            <person name="Moy G.W."/>
            <person name="Vacquier V.D."/>
        </authorList>
    </citation>
    <scope>NUCLEOTIDE SEQUENCE [LARGE SCALE GENOMIC DNA]</scope>
    <source>
        <strain evidence="1 2">DSM 26375</strain>
    </source>
</reference>
<dbReference type="STRING" id="1086013.SAMN05421774_102749"/>
<organism evidence="1 2">
    <name type="scientific">Gemmobacter megaterium</name>
    <dbReference type="NCBI Taxonomy" id="1086013"/>
    <lineage>
        <taxon>Bacteria</taxon>
        <taxon>Pseudomonadati</taxon>
        <taxon>Pseudomonadota</taxon>
        <taxon>Alphaproteobacteria</taxon>
        <taxon>Rhodobacterales</taxon>
        <taxon>Paracoccaceae</taxon>
        <taxon>Gemmobacter</taxon>
    </lineage>
</organism>
<dbReference type="EMBL" id="FTOT01000002">
    <property type="protein sequence ID" value="SIS86407.1"/>
    <property type="molecule type" value="Genomic_DNA"/>
</dbReference>
<sequence>MTRSSTRMQTLTATDPRRRALLAGGAVYAGMLLTGTPVMAFTVDQARALIDRAVGEVNGTINSGKPEAAMLKDFEGIFTRYADVPTIARSALGPAARSASASQLATFTEAFRVYIARKYGRRFREFIGGQIEVTGAQPLKSYYEVVSVAKLRGQSPFDLRWHVSDRSGRQLFFNIIIEGVNMLAAERTEIGSMLDRRRGDINALTADLRSI</sequence>
<dbReference type="RefSeq" id="WP_371870127.1">
    <property type="nucleotide sequence ID" value="NZ_BMEH01000002.1"/>
</dbReference>
<dbReference type="Pfam" id="PF05494">
    <property type="entry name" value="MlaC"/>
    <property type="match status" value="1"/>
</dbReference>
<dbReference type="PANTHER" id="PTHR36573:SF1">
    <property type="entry name" value="INTERMEMBRANE PHOSPHOLIPID TRANSPORT SYSTEM BINDING PROTEIN MLAC"/>
    <property type="match status" value="1"/>
</dbReference>
<evidence type="ECO:0000313" key="2">
    <source>
        <dbReference type="Proteomes" id="UP000186141"/>
    </source>
</evidence>
<dbReference type="InterPro" id="IPR008869">
    <property type="entry name" value="MlaC/ttg2D"/>
</dbReference>
<dbReference type="Gene3D" id="3.10.450.710">
    <property type="entry name" value="Tgt2/MlaC"/>
    <property type="match status" value="1"/>
</dbReference>
<dbReference type="PANTHER" id="PTHR36573">
    <property type="entry name" value="INTERMEMBRANE PHOSPHOLIPID TRANSPORT SYSTEM BINDING PROTEIN MLAC"/>
    <property type="match status" value="1"/>
</dbReference>